<dbReference type="AlphaFoldDB" id="A0A7C3E9D7"/>
<protein>
    <submittedName>
        <fullName evidence="2">J domain-containing protein</fullName>
    </submittedName>
</protein>
<dbReference type="SMART" id="SM00271">
    <property type="entry name" value="DnaJ"/>
    <property type="match status" value="1"/>
</dbReference>
<name>A0A7C3E9D7_9SPIR</name>
<dbReference type="EMBL" id="DSVL01000199">
    <property type="protein sequence ID" value="HFH29136.1"/>
    <property type="molecule type" value="Genomic_DNA"/>
</dbReference>
<evidence type="ECO:0000313" key="2">
    <source>
        <dbReference type="EMBL" id="HFH29136.1"/>
    </source>
</evidence>
<dbReference type="InterPro" id="IPR001623">
    <property type="entry name" value="DnaJ_domain"/>
</dbReference>
<reference evidence="2" key="1">
    <citation type="journal article" date="2020" name="mSystems">
        <title>Genome- and Community-Level Interaction Insights into Carbon Utilization and Element Cycling Functions of Hydrothermarchaeota in Hydrothermal Sediment.</title>
        <authorList>
            <person name="Zhou Z."/>
            <person name="Liu Y."/>
            <person name="Xu W."/>
            <person name="Pan J."/>
            <person name="Luo Z.H."/>
            <person name="Li M."/>
        </authorList>
    </citation>
    <scope>NUCLEOTIDE SEQUENCE [LARGE SCALE GENOMIC DNA]</scope>
    <source>
        <strain evidence="2">SpSt-503</strain>
    </source>
</reference>
<dbReference type="PANTHER" id="PTHR44825">
    <property type="match status" value="1"/>
</dbReference>
<proteinExistence type="predicted"/>
<dbReference type="SUPFAM" id="SSF46565">
    <property type="entry name" value="Chaperone J-domain"/>
    <property type="match status" value="1"/>
</dbReference>
<dbReference type="Gene3D" id="1.10.287.110">
    <property type="entry name" value="DnaJ domain"/>
    <property type="match status" value="1"/>
</dbReference>
<dbReference type="PRINTS" id="PR00625">
    <property type="entry name" value="JDOMAIN"/>
</dbReference>
<organism evidence="2">
    <name type="scientific">Gracilinema caldarium</name>
    <dbReference type="NCBI Taxonomy" id="215591"/>
    <lineage>
        <taxon>Bacteria</taxon>
        <taxon>Pseudomonadati</taxon>
        <taxon>Spirochaetota</taxon>
        <taxon>Spirochaetia</taxon>
        <taxon>Spirochaetales</taxon>
        <taxon>Breznakiellaceae</taxon>
        <taxon>Gracilinema</taxon>
    </lineage>
</organism>
<dbReference type="Pfam" id="PF00226">
    <property type="entry name" value="DnaJ"/>
    <property type="match status" value="1"/>
</dbReference>
<comment type="caution">
    <text evidence="2">The sequence shown here is derived from an EMBL/GenBank/DDBJ whole genome shotgun (WGS) entry which is preliminary data.</text>
</comment>
<feature type="domain" description="J" evidence="1">
    <location>
        <begin position="3"/>
        <end position="66"/>
    </location>
</feature>
<sequence length="261" mass="30914">MENYYQILGLEQSASDDQIKRAFRERAKKVHPDIAGEAGKHEMQKLLTAYETLSNQERRAEYDRAYARFTKHYDFDYRIFLKERKDDPESQAKLIFFDLLHLEEDEALEVWHELGGLDFPLDAYLDREDWMDCSFILAEELDKRGLYYEAFILLTDIIREERRKPYFRHFMEEVDIFIKTLVRTKLIHAVDDEVLVECMEELLDLGYSRKDEARWLRTMAEALVRLGLMAEARGALQGALQRDPQLPNVVQLKRRLGLSAK</sequence>
<dbReference type="CDD" id="cd06257">
    <property type="entry name" value="DnaJ"/>
    <property type="match status" value="1"/>
</dbReference>
<dbReference type="InterPro" id="IPR052763">
    <property type="entry name" value="DnaJ_C4"/>
</dbReference>
<dbReference type="PANTHER" id="PTHR44825:SF1">
    <property type="entry name" value="DNAJ HOMOLOG SUBFAMILY C MEMBER 4"/>
    <property type="match status" value="1"/>
</dbReference>
<accession>A0A7C3E9D7</accession>
<gene>
    <name evidence="2" type="ORF">ENS59_06435</name>
</gene>
<evidence type="ECO:0000259" key="1">
    <source>
        <dbReference type="PROSITE" id="PS50076"/>
    </source>
</evidence>
<dbReference type="InterPro" id="IPR036869">
    <property type="entry name" value="J_dom_sf"/>
</dbReference>
<dbReference type="PROSITE" id="PS50076">
    <property type="entry name" value="DNAJ_2"/>
    <property type="match status" value="1"/>
</dbReference>